<sequence>MVGQHTILHIIELLAAVVCAHHFWPKGITYGEQEDWERKLHKKAHHAKSRAKSRSNRGGQRERDDGREHGRVRRRDRETRYYDDDEVRGGDKRRTYGYEEERGYGNRGYEYEDRPQRYEKTGARSVY</sequence>
<evidence type="ECO:0000256" key="2">
    <source>
        <dbReference type="SAM" id="SignalP"/>
    </source>
</evidence>
<proteinExistence type="predicted"/>
<feature type="region of interest" description="Disordered" evidence="1">
    <location>
        <begin position="39"/>
        <end position="127"/>
    </location>
</feature>
<dbReference type="AlphaFoldDB" id="A0A8H8RG41"/>
<keyword evidence="4" id="KW-1185">Reference proteome</keyword>
<dbReference type="EMBL" id="QGMJ01000603">
    <property type="protein sequence ID" value="TVY34750.1"/>
    <property type="molecule type" value="Genomic_DNA"/>
</dbReference>
<dbReference type="Proteomes" id="UP000462212">
    <property type="component" value="Unassembled WGS sequence"/>
</dbReference>
<evidence type="ECO:0000256" key="1">
    <source>
        <dbReference type="SAM" id="MobiDB-lite"/>
    </source>
</evidence>
<evidence type="ECO:0000313" key="4">
    <source>
        <dbReference type="Proteomes" id="UP000462212"/>
    </source>
</evidence>
<gene>
    <name evidence="3" type="ORF">LSUB1_G005292</name>
</gene>
<keyword evidence="2" id="KW-0732">Signal</keyword>
<reference evidence="3 4" key="1">
    <citation type="submission" date="2018-05" db="EMBL/GenBank/DDBJ databases">
        <title>Genome sequencing and assembly of the regulated plant pathogen Lachnellula willkommii and related sister species for the development of diagnostic species identification markers.</title>
        <authorList>
            <person name="Giroux E."/>
            <person name="Bilodeau G."/>
        </authorList>
    </citation>
    <scope>NUCLEOTIDE SEQUENCE [LARGE SCALE GENOMIC DNA]</scope>
    <source>
        <strain evidence="3 4">CBS 197.66</strain>
    </source>
</reference>
<feature type="compositionally biased region" description="Basic residues" evidence="1">
    <location>
        <begin position="39"/>
        <end position="55"/>
    </location>
</feature>
<evidence type="ECO:0000313" key="3">
    <source>
        <dbReference type="EMBL" id="TVY34750.1"/>
    </source>
</evidence>
<dbReference type="OrthoDB" id="3556635at2759"/>
<feature type="signal peptide" evidence="2">
    <location>
        <begin position="1"/>
        <end position="20"/>
    </location>
</feature>
<feature type="chain" id="PRO_5034463229" evidence="2">
    <location>
        <begin position="21"/>
        <end position="127"/>
    </location>
</feature>
<protein>
    <submittedName>
        <fullName evidence="3">Uncharacterized protein</fullName>
    </submittedName>
</protein>
<organism evidence="3 4">
    <name type="scientific">Lachnellula subtilissima</name>
    <dbReference type="NCBI Taxonomy" id="602034"/>
    <lineage>
        <taxon>Eukaryota</taxon>
        <taxon>Fungi</taxon>
        <taxon>Dikarya</taxon>
        <taxon>Ascomycota</taxon>
        <taxon>Pezizomycotina</taxon>
        <taxon>Leotiomycetes</taxon>
        <taxon>Helotiales</taxon>
        <taxon>Lachnaceae</taxon>
        <taxon>Lachnellula</taxon>
    </lineage>
</organism>
<comment type="caution">
    <text evidence="3">The sequence shown here is derived from an EMBL/GenBank/DDBJ whole genome shotgun (WGS) entry which is preliminary data.</text>
</comment>
<name>A0A8H8RG41_9HELO</name>
<accession>A0A8H8RG41</accession>
<feature type="compositionally biased region" description="Basic and acidic residues" evidence="1">
    <location>
        <begin position="59"/>
        <end position="127"/>
    </location>
</feature>